<dbReference type="EMBL" id="CP018099">
    <property type="protein sequence ID" value="APF20300.1"/>
    <property type="molecule type" value="Genomic_DNA"/>
</dbReference>
<dbReference type="Proteomes" id="UP000183868">
    <property type="component" value="Chromosome"/>
</dbReference>
<dbReference type="AlphaFoldDB" id="H1XTB6"/>
<dbReference type="OrthoDB" id="1093305at2"/>
<sequence>MALKDVVPLFPKIVLGKTTTKTELVEHIKERTGLHKSDVVGMLAELEDTLLHFLSMGRPVRLEGIGIFTPSIKLDGTIKINFRINRRLQERLNMSGAFTGEIKNKENIGKTMAELEAQAGASS</sequence>
<evidence type="ECO:0000313" key="6">
    <source>
        <dbReference type="Proteomes" id="UP000183868"/>
    </source>
</evidence>
<keyword evidence="1 4" id="KW-0238">DNA-binding</keyword>
<dbReference type="InterPro" id="IPR041607">
    <property type="entry name" value="HU-HIG"/>
</dbReference>
<evidence type="ECO:0000313" key="5">
    <source>
        <dbReference type="Proteomes" id="UP000004671"/>
    </source>
</evidence>
<evidence type="ECO:0000259" key="2">
    <source>
        <dbReference type="Pfam" id="PF18291"/>
    </source>
</evidence>
<dbReference type="GO" id="GO:0003677">
    <property type="term" value="F:DNA binding"/>
    <property type="evidence" value="ECO:0007669"/>
    <property type="project" value="UniProtKB-KW"/>
</dbReference>
<dbReference type="STRING" id="880073.Cabys_3554"/>
<feature type="domain" description="HU" evidence="2">
    <location>
        <begin position="8"/>
        <end position="77"/>
    </location>
</feature>
<accession>H1XTB6</accession>
<reference evidence="3 6" key="2">
    <citation type="submission" date="2016-11" db="EMBL/GenBank/DDBJ databases">
        <title>Genomic analysis of Caldithrix abyssi and proposal of a novel bacterial phylum Caldithrichaeota.</title>
        <authorList>
            <person name="Kublanov I."/>
            <person name="Sigalova O."/>
            <person name="Gavrilov S."/>
            <person name="Lebedinsky A."/>
            <person name="Ivanova N."/>
            <person name="Daum C."/>
            <person name="Reddy T."/>
            <person name="Klenk H.P."/>
            <person name="Goker M."/>
            <person name="Reva O."/>
            <person name="Miroshnichenko M."/>
            <person name="Kyprides N."/>
            <person name="Woyke T."/>
            <person name="Gelfand M."/>
        </authorList>
    </citation>
    <scope>NUCLEOTIDE SEQUENCE [LARGE SCALE GENOMIC DNA]</scope>
    <source>
        <strain evidence="3 6">LF13</strain>
    </source>
</reference>
<evidence type="ECO:0000313" key="4">
    <source>
        <dbReference type="EMBL" id="EHO40349.1"/>
    </source>
</evidence>
<dbReference type="PaxDb" id="880073-Calab_0710"/>
<dbReference type="HOGENOM" id="CLU_2033755_0_0_0"/>
<proteinExistence type="predicted"/>
<protein>
    <submittedName>
        <fullName evidence="3 4">DNA-binding protein</fullName>
    </submittedName>
</protein>
<dbReference type="SUPFAM" id="SSF47729">
    <property type="entry name" value="IHF-like DNA-binding proteins"/>
    <property type="match status" value="1"/>
</dbReference>
<dbReference type="Proteomes" id="UP000004671">
    <property type="component" value="Chromosome"/>
</dbReference>
<evidence type="ECO:0000256" key="1">
    <source>
        <dbReference type="ARBA" id="ARBA00023125"/>
    </source>
</evidence>
<dbReference type="InParanoid" id="H1XTB6"/>
<keyword evidence="5" id="KW-1185">Reference proteome</keyword>
<organism evidence="4 5">
    <name type="scientific">Caldithrix abyssi DSM 13497</name>
    <dbReference type="NCBI Taxonomy" id="880073"/>
    <lineage>
        <taxon>Bacteria</taxon>
        <taxon>Pseudomonadati</taxon>
        <taxon>Calditrichota</taxon>
        <taxon>Calditrichia</taxon>
        <taxon>Calditrichales</taxon>
        <taxon>Calditrichaceae</taxon>
        <taxon>Caldithrix</taxon>
    </lineage>
</organism>
<dbReference type="KEGG" id="caby:Cabys_3554"/>
<dbReference type="EMBL" id="CM001402">
    <property type="protein sequence ID" value="EHO40349.1"/>
    <property type="molecule type" value="Genomic_DNA"/>
</dbReference>
<evidence type="ECO:0000313" key="3">
    <source>
        <dbReference type="EMBL" id="APF20300.1"/>
    </source>
</evidence>
<dbReference type="Gene3D" id="4.10.520.10">
    <property type="entry name" value="IHF-like DNA-binding proteins"/>
    <property type="match status" value="1"/>
</dbReference>
<dbReference type="Pfam" id="PF18291">
    <property type="entry name" value="HU-HIG"/>
    <property type="match status" value="1"/>
</dbReference>
<gene>
    <name evidence="3" type="ORF">Cabys_3554</name>
    <name evidence="4" type="ORF">Calab_0710</name>
</gene>
<reference evidence="4 5" key="1">
    <citation type="submission" date="2011-09" db="EMBL/GenBank/DDBJ databases">
        <title>The permanent draft genome of Caldithrix abyssi DSM 13497.</title>
        <authorList>
            <consortium name="US DOE Joint Genome Institute (JGI-PGF)"/>
            <person name="Lucas S."/>
            <person name="Han J."/>
            <person name="Lapidus A."/>
            <person name="Bruce D."/>
            <person name="Goodwin L."/>
            <person name="Pitluck S."/>
            <person name="Peters L."/>
            <person name="Kyrpides N."/>
            <person name="Mavromatis K."/>
            <person name="Ivanova N."/>
            <person name="Mikhailova N."/>
            <person name="Chertkov O."/>
            <person name="Detter J.C."/>
            <person name="Tapia R."/>
            <person name="Han C."/>
            <person name="Land M."/>
            <person name="Hauser L."/>
            <person name="Markowitz V."/>
            <person name="Cheng J.-F."/>
            <person name="Hugenholtz P."/>
            <person name="Woyke T."/>
            <person name="Wu D."/>
            <person name="Spring S."/>
            <person name="Brambilla E."/>
            <person name="Klenk H.-P."/>
            <person name="Eisen J.A."/>
        </authorList>
    </citation>
    <scope>NUCLEOTIDE SEQUENCE [LARGE SCALE GENOMIC DNA]</scope>
    <source>
        <strain evidence="4 5">DSM 13497</strain>
    </source>
</reference>
<dbReference type="InterPro" id="IPR010992">
    <property type="entry name" value="IHF-like_DNA-bd_dom_sf"/>
</dbReference>
<name>H1XTB6_CALAY</name>
<dbReference type="RefSeq" id="WP_006927301.1">
    <property type="nucleotide sequence ID" value="NZ_CM001402.1"/>
</dbReference>